<dbReference type="InterPro" id="IPR013830">
    <property type="entry name" value="SGNH_hydro"/>
</dbReference>
<dbReference type="CDD" id="cd01836">
    <property type="entry name" value="FeeA_FeeB_like"/>
    <property type="match status" value="1"/>
</dbReference>
<evidence type="ECO:0000259" key="2">
    <source>
        <dbReference type="Pfam" id="PF13472"/>
    </source>
</evidence>
<accession>A0A381XJH0</accession>
<name>A0A381XJH0_9ZZZZ</name>
<feature type="domain" description="SGNH hydrolase-type esterase" evidence="2">
    <location>
        <begin position="63"/>
        <end position="235"/>
    </location>
</feature>
<keyword evidence="1" id="KW-0472">Membrane</keyword>
<keyword evidence="1" id="KW-0812">Transmembrane</keyword>
<dbReference type="EMBL" id="UINC01015409">
    <property type="protein sequence ID" value="SVA64914.1"/>
    <property type="molecule type" value="Genomic_DNA"/>
</dbReference>
<feature type="transmembrane region" description="Helical" evidence="1">
    <location>
        <begin position="6"/>
        <end position="27"/>
    </location>
</feature>
<organism evidence="3">
    <name type="scientific">marine metagenome</name>
    <dbReference type="NCBI Taxonomy" id="408172"/>
    <lineage>
        <taxon>unclassified sequences</taxon>
        <taxon>metagenomes</taxon>
        <taxon>ecological metagenomes</taxon>
    </lineage>
</organism>
<dbReference type="Pfam" id="PF13472">
    <property type="entry name" value="Lipase_GDSL_2"/>
    <property type="match status" value="1"/>
</dbReference>
<evidence type="ECO:0000256" key="1">
    <source>
        <dbReference type="SAM" id="Phobius"/>
    </source>
</evidence>
<gene>
    <name evidence="3" type="ORF">METZ01_LOCUS117768</name>
</gene>
<dbReference type="AlphaFoldDB" id="A0A381XJH0"/>
<protein>
    <recommendedName>
        <fullName evidence="2">SGNH hydrolase-type esterase domain-containing protein</fullName>
    </recommendedName>
</protein>
<proteinExistence type="predicted"/>
<dbReference type="InterPro" id="IPR036514">
    <property type="entry name" value="SGNH_hydro_sf"/>
</dbReference>
<dbReference type="Gene3D" id="3.40.50.1110">
    <property type="entry name" value="SGNH hydrolase"/>
    <property type="match status" value="1"/>
</dbReference>
<evidence type="ECO:0000313" key="3">
    <source>
        <dbReference type="EMBL" id="SVA64914.1"/>
    </source>
</evidence>
<keyword evidence="1" id="KW-1133">Transmembrane helix</keyword>
<sequence>MQYKSFSIYIRAILGYFLIVLFFPLLWMQGIYLKKVVQRLPTPTDSPFGVLKGNKREFQILGIGESPMAGVGISKHSETLTGLTALRLNQSMDFQVNWKVLAQNGLTINNLNLLLGEETSFDADLILVSIGGNDVFNLTAPWVWERNLIRCIKILVRDGRKPLILFSPLPCVGRFPAIPNPLRLVFGYWELLLQTSLSIVMNSMEDAYLLEERFPDGKEFFMDDGIHPSELAYKLWSEKLASTTIEMM</sequence>
<dbReference type="SUPFAM" id="SSF52266">
    <property type="entry name" value="SGNH hydrolase"/>
    <property type="match status" value="1"/>
</dbReference>
<reference evidence="3" key="1">
    <citation type="submission" date="2018-05" db="EMBL/GenBank/DDBJ databases">
        <authorList>
            <person name="Lanie J.A."/>
            <person name="Ng W.-L."/>
            <person name="Kazmierczak K.M."/>
            <person name="Andrzejewski T.M."/>
            <person name="Davidsen T.M."/>
            <person name="Wayne K.J."/>
            <person name="Tettelin H."/>
            <person name="Glass J.I."/>
            <person name="Rusch D."/>
            <person name="Podicherti R."/>
            <person name="Tsui H.-C.T."/>
            <person name="Winkler M.E."/>
        </authorList>
    </citation>
    <scope>NUCLEOTIDE SEQUENCE</scope>
</reference>